<sequence length="248" mass="27111">MARARSDTLELQPEPKRFAPQEPQSVARPSNFTSEIMPGNRATEEMAVRGGLIIAGDQPEVGPAPRPCERCVRTGKTCRGVANARCEYCKRLKQKCSNSTGPARGKHAAAARLAQGGAAPVRVPLVPQAKSSDPSVSAPHFLGQKRRLDDRADGPSNRAAPSISKAPEEEESDDDHDLPARLNKRRRTAMSGAIIASRVLRHVRDLEATVKRLEDVYNTEMERVETIISHLMKDMESLTGDSEREASL</sequence>
<keyword evidence="1" id="KW-0175">Coiled coil</keyword>
<feature type="coiled-coil region" evidence="1">
    <location>
        <begin position="196"/>
        <end position="223"/>
    </location>
</feature>
<dbReference type="OrthoDB" id="3051265at2759"/>
<evidence type="ECO:0000256" key="1">
    <source>
        <dbReference type="SAM" id="Coils"/>
    </source>
</evidence>
<comment type="caution">
    <text evidence="3">The sequence shown here is derived from an EMBL/GenBank/DDBJ whole genome shotgun (WGS) entry which is preliminary data.</text>
</comment>
<name>A0A4Q2E0F2_9AGAR</name>
<dbReference type="AlphaFoldDB" id="A0A4Q2E0F2"/>
<evidence type="ECO:0000256" key="2">
    <source>
        <dbReference type="SAM" id="MobiDB-lite"/>
    </source>
</evidence>
<evidence type="ECO:0000313" key="4">
    <source>
        <dbReference type="Proteomes" id="UP000290288"/>
    </source>
</evidence>
<accession>A0A4Q2E0F2</accession>
<dbReference type="Proteomes" id="UP000290288">
    <property type="component" value="Unassembled WGS sequence"/>
</dbReference>
<feature type="region of interest" description="Disordered" evidence="2">
    <location>
        <begin position="128"/>
        <end position="179"/>
    </location>
</feature>
<reference evidence="3 4" key="1">
    <citation type="submission" date="2019-01" db="EMBL/GenBank/DDBJ databases">
        <title>Draft genome sequence of Psathyrella aberdarensis IHI B618.</title>
        <authorList>
            <person name="Buettner E."/>
            <person name="Kellner H."/>
        </authorList>
    </citation>
    <scope>NUCLEOTIDE SEQUENCE [LARGE SCALE GENOMIC DNA]</scope>
    <source>
        <strain evidence="3 4">IHI B618</strain>
    </source>
</reference>
<evidence type="ECO:0008006" key="5">
    <source>
        <dbReference type="Google" id="ProtNLM"/>
    </source>
</evidence>
<proteinExistence type="predicted"/>
<evidence type="ECO:0000313" key="3">
    <source>
        <dbReference type="EMBL" id="RXW25144.1"/>
    </source>
</evidence>
<feature type="compositionally biased region" description="Polar residues" evidence="2">
    <location>
        <begin position="22"/>
        <end position="34"/>
    </location>
</feature>
<keyword evidence="4" id="KW-1185">Reference proteome</keyword>
<dbReference type="EMBL" id="SDEE01000008">
    <property type="protein sequence ID" value="RXW25144.1"/>
    <property type="molecule type" value="Genomic_DNA"/>
</dbReference>
<feature type="compositionally biased region" description="Basic and acidic residues" evidence="2">
    <location>
        <begin position="1"/>
        <end position="19"/>
    </location>
</feature>
<protein>
    <recommendedName>
        <fullName evidence="5">Zn(2)-C6 fungal-type domain-containing protein</fullName>
    </recommendedName>
</protein>
<feature type="region of interest" description="Disordered" evidence="2">
    <location>
        <begin position="1"/>
        <end position="40"/>
    </location>
</feature>
<organism evidence="3 4">
    <name type="scientific">Candolleomyces aberdarensis</name>
    <dbReference type="NCBI Taxonomy" id="2316362"/>
    <lineage>
        <taxon>Eukaryota</taxon>
        <taxon>Fungi</taxon>
        <taxon>Dikarya</taxon>
        <taxon>Basidiomycota</taxon>
        <taxon>Agaricomycotina</taxon>
        <taxon>Agaricomycetes</taxon>
        <taxon>Agaricomycetidae</taxon>
        <taxon>Agaricales</taxon>
        <taxon>Agaricineae</taxon>
        <taxon>Psathyrellaceae</taxon>
        <taxon>Candolleomyces</taxon>
    </lineage>
</organism>
<gene>
    <name evidence="3" type="ORF">EST38_g661</name>
</gene>